<sequence length="73" mass="8105">MQSKKVSLSEGYAVLRHEKRAGVAIAVSEYSDTWGWGCDVLEATRASASRPAEEPCMRGDEATRYSPRLQRTT</sequence>
<accession>A0A6A5KJQ1</accession>
<proteinExistence type="predicted"/>
<name>A0A6A5KJQ1_9PLEO</name>
<dbReference type="AlphaFoldDB" id="A0A6A5KJQ1"/>
<gene>
    <name evidence="2" type="ORF">BDW02DRAFT_139520</name>
</gene>
<dbReference type="EMBL" id="ML975262">
    <property type="protein sequence ID" value="KAF1837388.1"/>
    <property type="molecule type" value="Genomic_DNA"/>
</dbReference>
<feature type="compositionally biased region" description="Basic and acidic residues" evidence="1">
    <location>
        <begin position="51"/>
        <end position="63"/>
    </location>
</feature>
<evidence type="ECO:0000313" key="2">
    <source>
        <dbReference type="EMBL" id="KAF1837388.1"/>
    </source>
</evidence>
<reference evidence="2" key="1">
    <citation type="submission" date="2020-01" db="EMBL/GenBank/DDBJ databases">
        <authorList>
            <consortium name="DOE Joint Genome Institute"/>
            <person name="Haridas S."/>
            <person name="Albert R."/>
            <person name="Binder M."/>
            <person name="Bloem J."/>
            <person name="Labutti K."/>
            <person name="Salamov A."/>
            <person name="Andreopoulos B."/>
            <person name="Baker S.E."/>
            <person name="Barry K."/>
            <person name="Bills G."/>
            <person name="Bluhm B.H."/>
            <person name="Cannon C."/>
            <person name="Castanera R."/>
            <person name="Culley D.E."/>
            <person name="Daum C."/>
            <person name="Ezra D."/>
            <person name="Gonzalez J.B."/>
            <person name="Henrissat B."/>
            <person name="Kuo A."/>
            <person name="Liang C."/>
            <person name="Lipzen A."/>
            <person name="Lutzoni F."/>
            <person name="Magnuson J."/>
            <person name="Mondo S."/>
            <person name="Nolan M."/>
            <person name="Ohm R."/>
            <person name="Pangilinan J."/>
            <person name="Park H.-J."/>
            <person name="Ramirez L."/>
            <person name="Alfaro M."/>
            <person name="Sun H."/>
            <person name="Tritt A."/>
            <person name="Yoshinaga Y."/>
            <person name="Zwiers L.-H."/>
            <person name="Turgeon B.G."/>
            <person name="Goodwin S.B."/>
            <person name="Spatafora J.W."/>
            <person name="Crous P.W."/>
            <person name="Grigoriev I.V."/>
        </authorList>
    </citation>
    <scope>NUCLEOTIDE SEQUENCE</scope>
    <source>
        <strain evidence="2">P77</strain>
    </source>
</reference>
<dbReference type="Proteomes" id="UP000800040">
    <property type="component" value="Unassembled WGS sequence"/>
</dbReference>
<keyword evidence="3" id="KW-1185">Reference proteome</keyword>
<evidence type="ECO:0000313" key="3">
    <source>
        <dbReference type="Proteomes" id="UP000800040"/>
    </source>
</evidence>
<evidence type="ECO:0000256" key="1">
    <source>
        <dbReference type="SAM" id="MobiDB-lite"/>
    </source>
</evidence>
<organism evidence="2 3">
    <name type="scientific">Decorospora gaudefroyi</name>
    <dbReference type="NCBI Taxonomy" id="184978"/>
    <lineage>
        <taxon>Eukaryota</taxon>
        <taxon>Fungi</taxon>
        <taxon>Dikarya</taxon>
        <taxon>Ascomycota</taxon>
        <taxon>Pezizomycotina</taxon>
        <taxon>Dothideomycetes</taxon>
        <taxon>Pleosporomycetidae</taxon>
        <taxon>Pleosporales</taxon>
        <taxon>Pleosporineae</taxon>
        <taxon>Pleosporaceae</taxon>
        <taxon>Decorospora</taxon>
    </lineage>
</organism>
<feature type="region of interest" description="Disordered" evidence="1">
    <location>
        <begin position="47"/>
        <end position="73"/>
    </location>
</feature>
<protein>
    <submittedName>
        <fullName evidence="2">Uncharacterized protein</fullName>
    </submittedName>
</protein>